<feature type="non-terminal residue" evidence="1">
    <location>
        <position position="53"/>
    </location>
</feature>
<evidence type="ECO:0000313" key="2">
    <source>
        <dbReference type="Proteomes" id="UP000499080"/>
    </source>
</evidence>
<organism evidence="1 2">
    <name type="scientific">Araneus ventricosus</name>
    <name type="common">Orbweaver spider</name>
    <name type="synonym">Epeira ventricosa</name>
    <dbReference type="NCBI Taxonomy" id="182803"/>
    <lineage>
        <taxon>Eukaryota</taxon>
        <taxon>Metazoa</taxon>
        <taxon>Ecdysozoa</taxon>
        <taxon>Arthropoda</taxon>
        <taxon>Chelicerata</taxon>
        <taxon>Arachnida</taxon>
        <taxon>Araneae</taxon>
        <taxon>Araneomorphae</taxon>
        <taxon>Entelegynae</taxon>
        <taxon>Araneoidea</taxon>
        <taxon>Araneidae</taxon>
        <taxon>Araneus</taxon>
    </lineage>
</organism>
<evidence type="ECO:0000313" key="1">
    <source>
        <dbReference type="EMBL" id="GBO35084.1"/>
    </source>
</evidence>
<comment type="caution">
    <text evidence="1">The sequence shown here is derived from an EMBL/GenBank/DDBJ whole genome shotgun (WGS) entry which is preliminary data.</text>
</comment>
<proteinExistence type="predicted"/>
<reference evidence="1 2" key="1">
    <citation type="journal article" date="2019" name="Sci. Rep.">
        <title>Orb-weaving spider Araneus ventricosus genome elucidates the spidroin gene catalogue.</title>
        <authorList>
            <person name="Kono N."/>
            <person name="Nakamura H."/>
            <person name="Ohtoshi R."/>
            <person name="Moran D.A.P."/>
            <person name="Shinohara A."/>
            <person name="Yoshida Y."/>
            <person name="Fujiwara M."/>
            <person name="Mori M."/>
            <person name="Tomita M."/>
            <person name="Arakawa K."/>
        </authorList>
    </citation>
    <scope>NUCLEOTIDE SEQUENCE [LARGE SCALE GENOMIC DNA]</scope>
</reference>
<protein>
    <submittedName>
        <fullName evidence="1">Uncharacterized protein</fullName>
    </submittedName>
</protein>
<accession>A0A4Y2WEL4</accession>
<dbReference type="EMBL" id="BGPR01059003">
    <property type="protein sequence ID" value="GBO35084.1"/>
    <property type="molecule type" value="Genomic_DNA"/>
</dbReference>
<sequence length="53" mass="5941">MTQNVYQKPEEFRNGMLPLHLIICDESCNPDTELGGVSDTANKSTLLIPEFET</sequence>
<dbReference type="Proteomes" id="UP000499080">
    <property type="component" value="Unassembled WGS sequence"/>
</dbReference>
<name>A0A4Y2WEL4_ARAVE</name>
<keyword evidence="2" id="KW-1185">Reference proteome</keyword>
<dbReference type="AlphaFoldDB" id="A0A4Y2WEL4"/>
<gene>
    <name evidence="1" type="ORF">AVEN_164624_1</name>
</gene>